<dbReference type="EMBL" id="CAJOAY010001085">
    <property type="protein sequence ID" value="CAF3790546.1"/>
    <property type="molecule type" value="Genomic_DNA"/>
</dbReference>
<reference evidence="1" key="1">
    <citation type="submission" date="2021-02" db="EMBL/GenBank/DDBJ databases">
        <authorList>
            <person name="Nowell W R."/>
        </authorList>
    </citation>
    <scope>NUCLEOTIDE SEQUENCE</scope>
</reference>
<dbReference type="AlphaFoldDB" id="A0A819ANR6"/>
<comment type="caution">
    <text evidence="1">The sequence shown here is derived from an EMBL/GenBank/DDBJ whole genome shotgun (WGS) entry which is preliminary data.</text>
</comment>
<name>A0A819ANR6_9BILA</name>
<protein>
    <submittedName>
        <fullName evidence="1">Uncharacterized protein</fullName>
    </submittedName>
</protein>
<sequence>MLEQLRDGTICKQYALGWESCNTTVPCDTVRDLICTLDICECDATVNLSCPSTNTGRNCQAGHCICPRNMVWNNPTSNTCACSGGTVWSSGSSKCK</sequence>
<accession>A0A819ANR6</accession>
<proteinExistence type="predicted"/>
<gene>
    <name evidence="1" type="ORF">OKA104_LOCUS17881</name>
</gene>
<dbReference type="Proteomes" id="UP000663881">
    <property type="component" value="Unassembled WGS sequence"/>
</dbReference>
<evidence type="ECO:0000313" key="2">
    <source>
        <dbReference type="Proteomes" id="UP000663881"/>
    </source>
</evidence>
<organism evidence="1 2">
    <name type="scientific">Adineta steineri</name>
    <dbReference type="NCBI Taxonomy" id="433720"/>
    <lineage>
        <taxon>Eukaryota</taxon>
        <taxon>Metazoa</taxon>
        <taxon>Spiralia</taxon>
        <taxon>Gnathifera</taxon>
        <taxon>Rotifera</taxon>
        <taxon>Eurotatoria</taxon>
        <taxon>Bdelloidea</taxon>
        <taxon>Adinetida</taxon>
        <taxon>Adinetidae</taxon>
        <taxon>Adineta</taxon>
    </lineage>
</organism>
<evidence type="ECO:0000313" key="1">
    <source>
        <dbReference type="EMBL" id="CAF3790546.1"/>
    </source>
</evidence>